<dbReference type="AlphaFoldDB" id="A0A2C9CEP5"/>
<reference evidence="2" key="1">
    <citation type="submission" date="2017-10" db="EMBL/GenBank/DDBJ databases">
        <authorList>
            <person name="Frank J."/>
        </authorList>
    </citation>
    <scope>NUCLEOTIDE SEQUENCE [LARGE SCALE GENOMIC DNA]</scope>
</reference>
<dbReference type="Proteomes" id="UP000221734">
    <property type="component" value="Chromosome Kuenenia_stuttgartiensis_MBR1"/>
</dbReference>
<organism evidence="1 2">
    <name type="scientific">Kuenenia stuttgartiensis</name>
    <dbReference type="NCBI Taxonomy" id="174633"/>
    <lineage>
        <taxon>Bacteria</taxon>
        <taxon>Pseudomonadati</taxon>
        <taxon>Planctomycetota</taxon>
        <taxon>Candidatus Brocadiia</taxon>
        <taxon>Candidatus Brocadiales</taxon>
        <taxon>Candidatus Brocadiaceae</taxon>
        <taxon>Candidatus Kuenenia</taxon>
    </lineage>
</organism>
<dbReference type="KEGG" id="kst:KSMBR1_1667"/>
<dbReference type="RefSeq" id="WP_099324892.1">
    <property type="nucleotide sequence ID" value="NZ_LT934425.1"/>
</dbReference>
<accession>A0A2C9CEP5</accession>
<proteinExistence type="predicted"/>
<sequence>MKKLLFVLPYLFACSVAFGYDYVDVSGKVKNMEGMELEDVVIRLDNDSDHYRATTDWNGDFELYDVAVNTYTATFEKQGYITSTQEITINGDSYEMNIGSFYLEKDIASGMAGAWEGYLKTCIWDLDVSITITQTDETISGTILANGRPFGKLTGTISGDDIEFEIEKSAPCRGFIEGNGFVTEEKIILVFTDGRDCQGEQNVGNCEFVNCGKRSKWKLRLI</sequence>
<dbReference type="SUPFAM" id="SSF49464">
    <property type="entry name" value="Carboxypeptidase regulatory domain-like"/>
    <property type="match status" value="1"/>
</dbReference>
<keyword evidence="2" id="KW-1185">Reference proteome</keyword>
<gene>
    <name evidence="1" type="ORF">KSMBR1_1667</name>
</gene>
<evidence type="ECO:0000313" key="1">
    <source>
        <dbReference type="EMBL" id="SOH04166.1"/>
    </source>
</evidence>
<dbReference type="Pfam" id="PF13620">
    <property type="entry name" value="CarboxypepD_reg"/>
    <property type="match status" value="1"/>
</dbReference>
<dbReference type="InterPro" id="IPR008969">
    <property type="entry name" value="CarboxyPept-like_regulatory"/>
</dbReference>
<evidence type="ECO:0000313" key="2">
    <source>
        <dbReference type="Proteomes" id="UP000221734"/>
    </source>
</evidence>
<dbReference type="EMBL" id="LT934425">
    <property type="protein sequence ID" value="SOH04166.1"/>
    <property type="molecule type" value="Genomic_DNA"/>
</dbReference>
<dbReference type="Gene3D" id="2.60.40.1120">
    <property type="entry name" value="Carboxypeptidase-like, regulatory domain"/>
    <property type="match status" value="1"/>
</dbReference>
<name>A0A2C9CEP5_KUEST</name>
<protein>
    <submittedName>
        <fullName evidence="1">Uncharacterized protein</fullName>
    </submittedName>
</protein>